<protein>
    <submittedName>
        <fullName evidence="1">Uncharacterized protein</fullName>
    </submittedName>
</protein>
<comment type="caution">
    <text evidence="1">The sequence shown here is derived from an EMBL/GenBank/DDBJ whole genome shotgun (WGS) entry which is preliminary data.</text>
</comment>
<accession>A0ABR4QKK3</accession>
<keyword evidence="2" id="KW-1185">Reference proteome</keyword>
<evidence type="ECO:0000313" key="2">
    <source>
        <dbReference type="Proteomes" id="UP001651158"/>
    </source>
</evidence>
<sequence length="76" mass="8883">MRPLFSQSNLKQRFSIAVVKEHVPLIRFRAQLKRTPELKQASDENTFVESTFHPNHFRKPISEDEISNFQFGGLNP</sequence>
<proteinExistence type="predicted"/>
<dbReference type="EMBL" id="JAKROA010000002">
    <property type="protein sequence ID" value="KAL5109974.1"/>
    <property type="molecule type" value="Genomic_DNA"/>
</dbReference>
<organism evidence="1 2">
    <name type="scientific">Taenia crassiceps</name>
    <dbReference type="NCBI Taxonomy" id="6207"/>
    <lineage>
        <taxon>Eukaryota</taxon>
        <taxon>Metazoa</taxon>
        <taxon>Spiralia</taxon>
        <taxon>Lophotrochozoa</taxon>
        <taxon>Platyhelminthes</taxon>
        <taxon>Cestoda</taxon>
        <taxon>Eucestoda</taxon>
        <taxon>Cyclophyllidea</taxon>
        <taxon>Taeniidae</taxon>
        <taxon>Taenia</taxon>
    </lineage>
</organism>
<gene>
    <name evidence="1" type="ORF">TcWFU_002606</name>
</gene>
<reference evidence="1 2" key="1">
    <citation type="journal article" date="2022" name="Front. Cell. Infect. Microbiol.">
        <title>The Genomes of Two Strains of Taenia crassiceps the Animal Model for the Study of Human Cysticercosis.</title>
        <authorList>
            <person name="Bobes R.J."/>
            <person name="Estrada K."/>
            <person name="Rios-Valencia D.G."/>
            <person name="Calderon-Gallegos A."/>
            <person name="de la Torre P."/>
            <person name="Carrero J.C."/>
            <person name="Sanchez-Flores A."/>
            <person name="Laclette J.P."/>
        </authorList>
    </citation>
    <scope>NUCLEOTIDE SEQUENCE [LARGE SCALE GENOMIC DNA]</scope>
    <source>
        <strain evidence="1">WFUcys</strain>
    </source>
</reference>
<name>A0ABR4QKK3_9CEST</name>
<dbReference type="Proteomes" id="UP001651158">
    <property type="component" value="Unassembled WGS sequence"/>
</dbReference>
<evidence type="ECO:0000313" key="1">
    <source>
        <dbReference type="EMBL" id="KAL5109974.1"/>
    </source>
</evidence>